<dbReference type="HOGENOM" id="CLU_048612_1_0_1"/>
<accession>R7Z487</accession>
<dbReference type="Proteomes" id="UP000016924">
    <property type="component" value="Unassembled WGS sequence"/>
</dbReference>
<protein>
    <submittedName>
        <fullName evidence="2">Uncharacterized protein</fullName>
    </submittedName>
</protein>
<dbReference type="OMA" id="GSFGAHI"/>
<dbReference type="EMBL" id="JH767604">
    <property type="protein sequence ID" value="EON68977.1"/>
    <property type="molecule type" value="Genomic_DNA"/>
</dbReference>
<evidence type="ECO:0000313" key="3">
    <source>
        <dbReference type="Proteomes" id="UP000016924"/>
    </source>
</evidence>
<sequence length="274" mass="30406">MHRTTPLSTQLYTQLFPTPTPTDPPTFTAHLTKHLIPEVRIETATFYGSLDSTEARYPGLNYTFPPHRKRLGRFEHHARLFAAFDTLGWTESEVLGFCKWEGTAWARERFERDEGVVVRDTTGEEIGEWVPRRLRRGQGEGDIRVKTDIEVEIEEAGEQEDGEGEPMEEDAEGMGLMAEVDAVEDDTDSDEDELQSIGYPLNQQLLRAARLQGQAAPTDPEWEQLLKEAQERGVFLGDVSSAFAARALRTAMRVDATAAGAAAAAAMSPGVAQL</sequence>
<dbReference type="AlphaFoldDB" id="R7Z487"/>
<evidence type="ECO:0000313" key="2">
    <source>
        <dbReference type="EMBL" id="EON68977.1"/>
    </source>
</evidence>
<gene>
    <name evidence="2" type="ORF">W97_08235</name>
</gene>
<organism evidence="2 3">
    <name type="scientific">Coniosporium apollinis (strain CBS 100218)</name>
    <name type="common">Rock-inhabiting black yeast</name>
    <dbReference type="NCBI Taxonomy" id="1168221"/>
    <lineage>
        <taxon>Eukaryota</taxon>
        <taxon>Fungi</taxon>
        <taxon>Dikarya</taxon>
        <taxon>Ascomycota</taxon>
        <taxon>Pezizomycotina</taxon>
        <taxon>Dothideomycetes</taxon>
        <taxon>Dothideomycetes incertae sedis</taxon>
        <taxon>Coniosporium</taxon>
    </lineage>
</organism>
<name>R7Z487_CONA1</name>
<proteinExistence type="predicted"/>
<dbReference type="GeneID" id="19905546"/>
<feature type="compositionally biased region" description="Polar residues" evidence="1">
    <location>
        <begin position="1"/>
        <end position="15"/>
    </location>
</feature>
<feature type="region of interest" description="Disordered" evidence="1">
    <location>
        <begin position="1"/>
        <end position="23"/>
    </location>
</feature>
<dbReference type="STRING" id="1168221.R7Z487"/>
<dbReference type="eggNOG" id="ENOG502SHH7">
    <property type="taxonomic scope" value="Eukaryota"/>
</dbReference>
<evidence type="ECO:0000256" key="1">
    <source>
        <dbReference type="SAM" id="MobiDB-lite"/>
    </source>
</evidence>
<dbReference type="OrthoDB" id="4106209at2759"/>
<dbReference type="RefSeq" id="XP_007784294.1">
    <property type="nucleotide sequence ID" value="XM_007786104.1"/>
</dbReference>
<reference evidence="3" key="1">
    <citation type="submission" date="2012-06" db="EMBL/GenBank/DDBJ databases">
        <title>The genome sequence of Coniosporium apollinis CBS 100218.</title>
        <authorList>
            <consortium name="The Broad Institute Genome Sequencing Platform"/>
            <person name="Cuomo C."/>
            <person name="Gorbushina A."/>
            <person name="Noack S."/>
            <person name="Walker B."/>
            <person name="Young S.K."/>
            <person name="Zeng Q."/>
            <person name="Gargeya S."/>
            <person name="Fitzgerald M."/>
            <person name="Haas B."/>
            <person name="Abouelleil A."/>
            <person name="Alvarado L."/>
            <person name="Arachchi H.M."/>
            <person name="Berlin A.M."/>
            <person name="Chapman S.B."/>
            <person name="Goldberg J."/>
            <person name="Griggs A."/>
            <person name="Gujja S."/>
            <person name="Hansen M."/>
            <person name="Howarth C."/>
            <person name="Imamovic A."/>
            <person name="Larimer J."/>
            <person name="McCowan C."/>
            <person name="Montmayeur A."/>
            <person name="Murphy C."/>
            <person name="Neiman D."/>
            <person name="Pearson M."/>
            <person name="Priest M."/>
            <person name="Roberts A."/>
            <person name="Saif S."/>
            <person name="Shea T."/>
            <person name="Sisk P."/>
            <person name="Sykes S."/>
            <person name="Wortman J."/>
            <person name="Nusbaum C."/>
            <person name="Birren B."/>
        </authorList>
    </citation>
    <scope>NUCLEOTIDE SEQUENCE [LARGE SCALE GENOMIC DNA]</scope>
    <source>
        <strain evidence="3">CBS 100218</strain>
    </source>
</reference>
<keyword evidence="3" id="KW-1185">Reference proteome</keyword>